<keyword evidence="1" id="KW-0472">Membrane</keyword>
<proteinExistence type="predicted"/>
<dbReference type="RefSeq" id="WP_379652968.1">
    <property type="nucleotide sequence ID" value="NZ_JBHTMB010000111.1"/>
</dbReference>
<keyword evidence="1" id="KW-1133">Transmembrane helix</keyword>
<keyword evidence="3" id="KW-1185">Reference proteome</keyword>
<feature type="transmembrane region" description="Helical" evidence="1">
    <location>
        <begin position="89"/>
        <end position="113"/>
    </location>
</feature>
<feature type="transmembrane region" description="Helical" evidence="1">
    <location>
        <begin position="138"/>
        <end position="162"/>
    </location>
</feature>
<name>A0ABW3VG40_9PSEU</name>
<evidence type="ECO:0000313" key="3">
    <source>
        <dbReference type="Proteomes" id="UP001597182"/>
    </source>
</evidence>
<reference evidence="3" key="1">
    <citation type="journal article" date="2019" name="Int. J. Syst. Evol. Microbiol.">
        <title>The Global Catalogue of Microorganisms (GCM) 10K type strain sequencing project: providing services to taxonomists for standard genome sequencing and annotation.</title>
        <authorList>
            <consortium name="The Broad Institute Genomics Platform"/>
            <consortium name="The Broad Institute Genome Sequencing Center for Infectious Disease"/>
            <person name="Wu L."/>
            <person name="Ma J."/>
        </authorList>
    </citation>
    <scope>NUCLEOTIDE SEQUENCE [LARGE SCALE GENOMIC DNA]</scope>
    <source>
        <strain evidence="3">CCUG 49018</strain>
    </source>
</reference>
<keyword evidence="1" id="KW-0812">Transmembrane</keyword>
<gene>
    <name evidence="2" type="ORF">ACFQ34_12705</name>
</gene>
<feature type="transmembrane region" description="Helical" evidence="1">
    <location>
        <begin position="20"/>
        <end position="41"/>
    </location>
</feature>
<evidence type="ECO:0008006" key="4">
    <source>
        <dbReference type="Google" id="ProtNLM"/>
    </source>
</evidence>
<comment type="caution">
    <text evidence="2">The sequence shown here is derived from an EMBL/GenBank/DDBJ whole genome shotgun (WGS) entry which is preliminary data.</text>
</comment>
<protein>
    <recommendedName>
        <fullName evidence="4">Major facilitator superfamily (MFS) profile domain-containing protein</fullName>
    </recommendedName>
</protein>
<accession>A0ABW3VG40</accession>
<dbReference type="Proteomes" id="UP001597182">
    <property type="component" value="Unassembled WGS sequence"/>
</dbReference>
<evidence type="ECO:0000313" key="2">
    <source>
        <dbReference type="EMBL" id="MFD1234142.1"/>
    </source>
</evidence>
<evidence type="ECO:0000256" key="1">
    <source>
        <dbReference type="SAM" id="Phobius"/>
    </source>
</evidence>
<feature type="transmembrane region" description="Helical" evidence="1">
    <location>
        <begin position="53"/>
        <end position="77"/>
    </location>
</feature>
<organism evidence="2 3">
    <name type="scientific">Pseudonocardia benzenivorans</name>
    <dbReference type="NCBI Taxonomy" id="228005"/>
    <lineage>
        <taxon>Bacteria</taxon>
        <taxon>Bacillati</taxon>
        <taxon>Actinomycetota</taxon>
        <taxon>Actinomycetes</taxon>
        <taxon>Pseudonocardiales</taxon>
        <taxon>Pseudonocardiaceae</taxon>
        <taxon>Pseudonocardia</taxon>
    </lineage>
</organism>
<sequence>MRTSSTDVWKDRIRWSAVWAGALTTLTTNIVLQLLFFSLGWLDLGTGSTTTAIVVSGVLSLIAFLLGGIAAGACALWRRTMDGMVNGIVSWALTVALLLAIALSGGGALLGYFGDVFGGFGTLNGPAAVDLARQTAGWAALGLGLSVVAAALGGTVGAKLWPQRVKGAPERR</sequence>
<dbReference type="EMBL" id="JBHTMB010000111">
    <property type="protein sequence ID" value="MFD1234142.1"/>
    <property type="molecule type" value="Genomic_DNA"/>
</dbReference>